<feature type="transmembrane region" description="Helical" evidence="1">
    <location>
        <begin position="839"/>
        <end position="857"/>
    </location>
</feature>
<name>A0A2S6HJ14_9FIRM</name>
<evidence type="ECO:0000256" key="1">
    <source>
        <dbReference type="SAM" id="Phobius"/>
    </source>
</evidence>
<feature type="transmembrane region" description="Helical" evidence="1">
    <location>
        <begin position="894"/>
        <end position="911"/>
    </location>
</feature>
<keyword evidence="3" id="KW-1185">Reference proteome</keyword>
<sequence length="1577" mass="170683">MADVIDDLKVQIDASTNNADAKIDKFIQKMISLQSAISGIEMSGASQIASGINQISNSIQNFSNNTKTADFSRITKGLNKLGAVDVQGVSNASRAMSTLSANLSNMGTVSFDSQGIINLASSISKLGGKTVTQAAQNIPLLKGSLESFIQTMNGLNSVTFDASGLNTLVVSISKLGSKSAGNAIPNIQALGVALKTMMQTLSGAPRVNSNLIQMTNALANLASNGSKVSSASRSMSSSLNSYSNSAGRAKGNTKGLASQIGMLYAKYFMLVRGAKGMWKAIDSSMDYIETLNYFDAAWGQVADNGIKSWKKQGYDSAEAYAKSFTQRAQELTGKMSGFVADNNGNLVSTGMPSLGIDPERLMNYQATFGQMASSMGVASETALQLSNALTMIGADLASVRNLKFEDVWNDMASGMVGMSRTLDKYGVNIRNVNLQEKLNELGIKAKITALNQQDKALLRTIILLDSTRYAWGDLSNTLGQPANQLRLLQSNFENLARTVGSIFLPIVTSILPYVNALLIAVQRLFAWIGNLLGIKIGDMGMSIGSAAVDMSSMEDAAEDVAGSTGDAAKNTKKMSDNLQSFDKLNVVSTKSSSGDKESGKVAPGILDDAFLNAFSEYQKSWDTAFANMKNSAQDMADGIENVFEKIWDIAEPTREAMKRLWNEGFKEFGEFSADTLKDFYNNFLVPVGTWTLGEDGLARFLNITNAMLKDINWTKLGSSLSDFYKELSRLTIITFTSVLDFYADFLKPIAVWGVGNGLPRLLDIMTNLSKKIKWEQFISALDDVYKALSHLTIGIGNGLIGFVEGLAKVLTPVLSGSVSALALVLKGFSSVILSIPQGTLVFLTGAIAGFLTTFITYKAAVAAIDAIKLGITALYVALDDFFIKAVGWIAANPYVALAAGLVAIAGGLIAMNQNWKREMAEQFSEFQERIGSNTDELNDAADAFLDVATNSRKVIESADQDAEKLDTLAQSYFYLADQVSLTSAEQDQLKNYAQQLIDKVPELQGMIDKTTGRYTAQRDEIQKVIEKQQEYYQVMAYQKVVEEYGAALSEANVQMAISEKQYENNKAKLGDLQGAMDSLTGSYEDQNIWYEKNKESLEKYGISMDSNKSIAQQLAQQISFYEQELGKSTEAQNTAKKAVEDANLAYGTANEILTGHKKKYEELESTINSMNFGKVTIDASKAIDDLGGVFVNGKQVVGEAAVELYRSIIEAYGNTDKDMYDLGEKGVVQFGQGGKNGVPEAVSTMNEELWAKVKADYESKGYQVSYDGGKLLVKSIGDGGKSGAQETANAVTDAVTGGIKSEENTTKFINSGIYGANKVLEGGKSLNTELQNLGSGWAAFSNEGLRQKFEELQKSGTPSILRNWAQVGIINPFTDIMGIHSPSTVFAGFGNFIVQGLNDGIKNNQESSRGIISTWVGNIKDWFTDLLDIHSPSKLFSEYGVFTVKGFNAGISDNMDSSSSLIEKWADNVSKAFDIANVVTPNVGTTYSVNREFFDKVDTKASVSFDKTTYDFKAGISAELNAALSGIIDYDRLGNVLAEKLESAKITAELDSDKAYNNVKDNWSKEYWRNKKAPVPI</sequence>
<evidence type="ECO:0008006" key="4">
    <source>
        <dbReference type="Google" id="ProtNLM"/>
    </source>
</evidence>
<gene>
    <name evidence="2" type="ORF">BXY41_1163</name>
</gene>
<dbReference type="EMBL" id="PTJA01000016">
    <property type="protein sequence ID" value="PPK77465.1"/>
    <property type="molecule type" value="Genomic_DNA"/>
</dbReference>
<accession>A0A2S6HJ14</accession>
<reference evidence="2 3" key="1">
    <citation type="submission" date="2018-02" db="EMBL/GenBank/DDBJ databases">
        <title>Genomic Encyclopedia of Archaeal and Bacterial Type Strains, Phase II (KMG-II): from individual species to whole genera.</title>
        <authorList>
            <person name="Goeker M."/>
        </authorList>
    </citation>
    <scope>NUCLEOTIDE SEQUENCE [LARGE SCALE GENOMIC DNA]</scope>
    <source>
        <strain evidence="2 3">DSM 3808</strain>
    </source>
</reference>
<keyword evidence="1" id="KW-1133">Transmembrane helix</keyword>
<organism evidence="2 3">
    <name type="scientific">Lacrimispora xylanisolvens</name>
    <dbReference type="NCBI Taxonomy" id="384636"/>
    <lineage>
        <taxon>Bacteria</taxon>
        <taxon>Bacillati</taxon>
        <taxon>Bacillota</taxon>
        <taxon>Clostridia</taxon>
        <taxon>Lachnospirales</taxon>
        <taxon>Lachnospiraceae</taxon>
        <taxon>Lacrimispora</taxon>
    </lineage>
</organism>
<keyword evidence="1" id="KW-0812">Transmembrane</keyword>
<evidence type="ECO:0000313" key="2">
    <source>
        <dbReference type="EMBL" id="PPK77465.1"/>
    </source>
</evidence>
<comment type="caution">
    <text evidence="2">The sequence shown here is derived from an EMBL/GenBank/DDBJ whole genome shotgun (WGS) entry which is preliminary data.</text>
</comment>
<dbReference type="OrthoDB" id="177147at2"/>
<protein>
    <recommendedName>
        <fullName evidence="4">Tape measure domain-containing protein</fullName>
    </recommendedName>
</protein>
<dbReference type="Proteomes" id="UP000237749">
    <property type="component" value="Unassembled WGS sequence"/>
</dbReference>
<keyword evidence="1" id="KW-0472">Membrane</keyword>
<evidence type="ECO:0000313" key="3">
    <source>
        <dbReference type="Proteomes" id="UP000237749"/>
    </source>
</evidence>
<dbReference type="RefSeq" id="WP_104439241.1">
    <property type="nucleotide sequence ID" value="NZ_PTJA01000016.1"/>
</dbReference>
<proteinExistence type="predicted"/>